<dbReference type="OrthoDB" id="9766847at2"/>
<evidence type="ECO:0000313" key="15">
    <source>
        <dbReference type="Proteomes" id="UP000198393"/>
    </source>
</evidence>
<dbReference type="SUPFAM" id="SSF56601">
    <property type="entry name" value="beta-lactamase/transpeptidase-like"/>
    <property type="match status" value="1"/>
</dbReference>
<dbReference type="Pfam" id="PF03717">
    <property type="entry name" value="PBP_dimer"/>
    <property type="match status" value="1"/>
</dbReference>
<feature type="transmembrane region" description="Helical" evidence="11">
    <location>
        <begin position="7"/>
        <end position="25"/>
    </location>
</feature>
<organism evidence="14 15">
    <name type="scientific">Ekhidna lutea</name>
    <dbReference type="NCBI Taxonomy" id="447679"/>
    <lineage>
        <taxon>Bacteria</taxon>
        <taxon>Pseudomonadati</taxon>
        <taxon>Bacteroidota</taxon>
        <taxon>Cytophagia</taxon>
        <taxon>Cytophagales</taxon>
        <taxon>Reichenbachiellaceae</taxon>
        <taxon>Ekhidna</taxon>
    </lineage>
</organism>
<dbReference type="Gene3D" id="3.30.1390.30">
    <property type="entry name" value="Penicillin-binding protein 2a, domain 3"/>
    <property type="match status" value="1"/>
</dbReference>
<keyword evidence="4" id="KW-0378">Hydrolase</keyword>
<evidence type="ECO:0000256" key="10">
    <source>
        <dbReference type="ARBA" id="ARBA00023316"/>
    </source>
</evidence>
<evidence type="ECO:0000259" key="13">
    <source>
        <dbReference type="Pfam" id="PF03717"/>
    </source>
</evidence>
<dbReference type="GO" id="GO:0008658">
    <property type="term" value="F:penicillin binding"/>
    <property type="evidence" value="ECO:0007669"/>
    <property type="project" value="InterPro"/>
</dbReference>
<dbReference type="Gene3D" id="3.40.710.10">
    <property type="entry name" value="DD-peptidase/beta-lactamase superfamily"/>
    <property type="match status" value="1"/>
</dbReference>
<dbReference type="PANTHER" id="PTHR30627:SF2">
    <property type="entry name" value="PEPTIDOGLYCAN D,D-TRANSPEPTIDASE MRDA"/>
    <property type="match status" value="1"/>
</dbReference>
<evidence type="ECO:0000256" key="3">
    <source>
        <dbReference type="ARBA" id="ARBA00022475"/>
    </source>
</evidence>
<dbReference type="GO" id="GO:0071972">
    <property type="term" value="F:peptidoglycan L,D-transpeptidase activity"/>
    <property type="evidence" value="ECO:0007669"/>
    <property type="project" value="TreeGrafter"/>
</dbReference>
<dbReference type="PANTHER" id="PTHR30627">
    <property type="entry name" value="PEPTIDOGLYCAN D,D-TRANSPEPTIDASE"/>
    <property type="match status" value="1"/>
</dbReference>
<evidence type="ECO:0000256" key="8">
    <source>
        <dbReference type="ARBA" id="ARBA00022989"/>
    </source>
</evidence>
<keyword evidence="4" id="KW-0645">Protease</keyword>
<name>A0A239EUD4_EKHLU</name>
<accession>A0A239EUD4</accession>
<dbReference type="InterPro" id="IPR036138">
    <property type="entry name" value="PBP_dimer_sf"/>
</dbReference>
<evidence type="ECO:0000259" key="12">
    <source>
        <dbReference type="Pfam" id="PF00905"/>
    </source>
</evidence>
<dbReference type="Pfam" id="PF00905">
    <property type="entry name" value="Transpeptidase"/>
    <property type="match status" value="1"/>
</dbReference>
<dbReference type="SUPFAM" id="SSF56519">
    <property type="entry name" value="Penicillin binding protein dimerisation domain"/>
    <property type="match status" value="1"/>
</dbReference>
<keyword evidence="7" id="KW-0573">Peptidoglycan synthesis</keyword>
<keyword evidence="8 11" id="KW-1133">Transmembrane helix</keyword>
<comment type="subcellular location">
    <subcellularLocation>
        <location evidence="2">Cell membrane</location>
    </subcellularLocation>
    <subcellularLocation>
        <location evidence="1">Membrane</location>
        <topology evidence="1">Single-pass membrane protein</topology>
    </subcellularLocation>
</comment>
<protein>
    <submittedName>
        <fullName evidence="14">Penicillin-binding protein 2</fullName>
    </submittedName>
</protein>
<dbReference type="InterPro" id="IPR005311">
    <property type="entry name" value="PBP_dimer"/>
</dbReference>
<feature type="domain" description="Penicillin-binding protein dimerisation" evidence="13">
    <location>
        <begin position="48"/>
        <end position="211"/>
    </location>
</feature>
<evidence type="ECO:0000313" key="14">
    <source>
        <dbReference type="EMBL" id="SNS48207.1"/>
    </source>
</evidence>
<sequence>MRGRSLLIRGFILFTAIIFAARLFYIQILEEDYKVAAENNVVQKIVQYPFRGLVYDSNDSLVIYNSPVYDLMIVPKEAEIGDTTAFCDLLEIEKEQLKEKLNKAKNYSSILASKLIEQISEDLFAKLQDQLINYPGFYVLPRTIRSYNTESLANVVGYVGEVSSRELNRDTTNYYRSGDYIGIGGIEKSYEEYLRGRRGSSYKVVNVQGVIKGDYRDGEYDTLPKSGENIHLTIDLELQQYAEKLMEGKVGSVVAIEPKTGRILALVSAPSYDPQLLSGKNLSKNFPDLNNNKDKPLFNRPLQARYPPGSMFKTIQGIIAMHEEVVSANEIIRVDHSNIGDLAPPGPYDMVKAITKSSNNYFYLIMRRMVEQGAEESQFLDARIGLEKWRDYVKQFGLGRKLGVDLPNEITGNVPSLEYYDRVYGAKRWKYSNIASLSIGQGELLVTPLQMANLGAILANKGYFITPHVVDKIEGWPNPNIKKEVLPFNPELFEPVLFGMEQVVKGGSGIRGYLDTLKLAGKTSTVQNPHGEDHSGFMGFAPLDNPKISIAAYVENAGQGGRAAVSVASLLAEKYVLGKISRPWLETYVLEERYLPENAPRPTLAEN</sequence>
<proteinExistence type="predicted"/>
<evidence type="ECO:0000256" key="4">
    <source>
        <dbReference type="ARBA" id="ARBA00022645"/>
    </source>
</evidence>
<dbReference type="Gene3D" id="3.90.1310.10">
    <property type="entry name" value="Penicillin-binding protein 2a (Domain 2)"/>
    <property type="match status" value="1"/>
</dbReference>
<gene>
    <name evidence="14" type="ORF">SAMN05421640_0331</name>
</gene>
<dbReference type="AlphaFoldDB" id="A0A239EUD4"/>
<keyword evidence="10" id="KW-0961">Cell wall biogenesis/degradation</keyword>
<evidence type="ECO:0000256" key="9">
    <source>
        <dbReference type="ARBA" id="ARBA00023136"/>
    </source>
</evidence>
<evidence type="ECO:0000256" key="7">
    <source>
        <dbReference type="ARBA" id="ARBA00022984"/>
    </source>
</evidence>
<dbReference type="EMBL" id="FZPD01000001">
    <property type="protein sequence ID" value="SNS48207.1"/>
    <property type="molecule type" value="Genomic_DNA"/>
</dbReference>
<evidence type="ECO:0000256" key="6">
    <source>
        <dbReference type="ARBA" id="ARBA00022960"/>
    </source>
</evidence>
<feature type="domain" description="Penicillin-binding protein transpeptidase" evidence="12">
    <location>
        <begin position="251"/>
        <end position="568"/>
    </location>
</feature>
<keyword evidence="6" id="KW-0133">Cell shape</keyword>
<evidence type="ECO:0000256" key="1">
    <source>
        <dbReference type="ARBA" id="ARBA00004167"/>
    </source>
</evidence>
<dbReference type="GO" id="GO:0009252">
    <property type="term" value="P:peptidoglycan biosynthetic process"/>
    <property type="evidence" value="ECO:0007669"/>
    <property type="project" value="UniProtKB-KW"/>
</dbReference>
<dbReference type="InterPro" id="IPR012338">
    <property type="entry name" value="Beta-lactam/transpept-like"/>
</dbReference>
<reference evidence="14 15" key="1">
    <citation type="submission" date="2017-06" db="EMBL/GenBank/DDBJ databases">
        <authorList>
            <person name="Kim H.J."/>
            <person name="Triplett B.A."/>
        </authorList>
    </citation>
    <scope>NUCLEOTIDE SEQUENCE [LARGE SCALE GENOMIC DNA]</scope>
    <source>
        <strain evidence="14 15">DSM 19307</strain>
    </source>
</reference>
<evidence type="ECO:0000256" key="11">
    <source>
        <dbReference type="SAM" id="Phobius"/>
    </source>
</evidence>
<keyword evidence="15" id="KW-1185">Reference proteome</keyword>
<keyword evidence="4" id="KW-0121">Carboxypeptidase</keyword>
<dbReference type="InterPro" id="IPR050515">
    <property type="entry name" value="Beta-lactam/transpept"/>
</dbReference>
<keyword evidence="9 11" id="KW-0472">Membrane</keyword>
<keyword evidence="5 11" id="KW-0812">Transmembrane</keyword>
<dbReference type="RefSeq" id="WP_089355105.1">
    <property type="nucleotide sequence ID" value="NZ_FZPD01000001.1"/>
</dbReference>
<evidence type="ECO:0000256" key="5">
    <source>
        <dbReference type="ARBA" id="ARBA00022692"/>
    </source>
</evidence>
<evidence type="ECO:0000256" key="2">
    <source>
        <dbReference type="ARBA" id="ARBA00004236"/>
    </source>
</evidence>
<dbReference type="GO" id="GO:0071555">
    <property type="term" value="P:cell wall organization"/>
    <property type="evidence" value="ECO:0007669"/>
    <property type="project" value="UniProtKB-KW"/>
</dbReference>
<dbReference type="InterPro" id="IPR001460">
    <property type="entry name" value="PCN-bd_Tpept"/>
</dbReference>
<keyword evidence="3" id="KW-1003">Cell membrane</keyword>
<dbReference type="Proteomes" id="UP000198393">
    <property type="component" value="Unassembled WGS sequence"/>
</dbReference>
<dbReference type="GO" id="GO:0005886">
    <property type="term" value="C:plasma membrane"/>
    <property type="evidence" value="ECO:0007669"/>
    <property type="project" value="UniProtKB-SubCell"/>
</dbReference>
<dbReference type="GO" id="GO:0008360">
    <property type="term" value="P:regulation of cell shape"/>
    <property type="evidence" value="ECO:0007669"/>
    <property type="project" value="UniProtKB-KW"/>
</dbReference>